<evidence type="ECO:0000313" key="11">
    <source>
        <dbReference type="Proteomes" id="UP000316614"/>
    </source>
</evidence>
<evidence type="ECO:0000256" key="3">
    <source>
        <dbReference type="ARBA" id="ARBA00022676"/>
    </source>
</evidence>
<dbReference type="GO" id="GO:0010041">
    <property type="term" value="P:response to iron(III) ion"/>
    <property type="evidence" value="ECO:0007669"/>
    <property type="project" value="TreeGrafter"/>
</dbReference>
<protein>
    <submittedName>
        <fullName evidence="10">Glycosyltransferase family 39 protein</fullName>
    </submittedName>
</protein>
<proteinExistence type="predicted"/>
<feature type="transmembrane region" description="Helical" evidence="8">
    <location>
        <begin position="409"/>
        <end position="429"/>
    </location>
</feature>
<evidence type="ECO:0000256" key="1">
    <source>
        <dbReference type="ARBA" id="ARBA00004651"/>
    </source>
</evidence>
<dbReference type="PANTHER" id="PTHR33908:SF3">
    <property type="entry name" value="UNDECAPRENYL PHOSPHATE-ALPHA-4-AMINO-4-DEOXY-L-ARABINOSE ARABINOSYL TRANSFERASE"/>
    <property type="match status" value="1"/>
</dbReference>
<gene>
    <name evidence="10" type="ORF">FKX85_05870</name>
</gene>
<feature type="transmembrane region" description="Helical" evidence="8">
    <location>
        <begin position="383"/>
        <end position="402"/>
    </location>
</feature>
<keyword evidence="2" id="KW-1003">Cell membrane</keyword>
<feature type="transmembrane region" description="Helical" evidence="8">
    <location>
        <begin position="298"/>
        <end position="315"/>
    </location>
</feature>
<evidence type="ECO:0000256" key="2">
    <source>
        <dbReference type="ARBA" id="ARBA00022475"/>
    </source>
</evidence>
<evidence type="ECO:0000256" key="7">
    <source>
        <dbReference type="ARBA" id="ARBA00023136"/>
    </source>
</evidence>
<feature type="transmembrane region" description="Helical" evidence="8">
    <location>
        <begin position="349"/>
        <end position="371"/>
    </location>
</feature>
<dbReference type="InterPro" id="IPR050297">
    <property type="entry name" value="LipidA_mod_glycosyltrf_83"/>
</dbReference>
<evidence type="ECO:0000313" key="10">
    <source>
        <dbReference type="EMBL" id="QDH78583.1"/>
    </source>
</evidence>
<reference evidence="10 11" key="1">
    <citation type="submission" date="2019-06" db="EMBL/GenBank/DDBJ databases">
        <title>Echinicola alkalisoli sp. nov. isolated from saline soil.</title>
        <authorList>
            <person name="Sun J.-Q."/>
            <person name="Xu L."/>
        </authorList>
    </citation>
    <scope>NUCLEOTIDE SEQUENCE [LARGE SCALE GENOMIC DNA]</scope>
    <source>
        <strain evidence="10 11">LN3S3</strain>
    </source>
</reference>
<keyword evidence="7 8" id="KW-0472">Membrane</keyword>
<evidence type="ECO:0000259" key="9">
    <source>
        <dbReference type="Pfam" id="PF02366"/>
    </source>
</evidence>
<feature type="transmembrane region" description="Helical" evidence="8">
    <location>
        <begin position="321"/>
        <end position="337"/>
    </location>
</feature>
<dbReference type="GO" id="GO:0000030">
    <property type="term" value="F:mannosyltransferase activity"/>
    <property type="evidence" value="ECO:0007669"/>
    <property type="project" value="InterPro"/>
</dbReference>
<sequence length="530" mass="60783">MERILDIKGIVGGVLLLIVLLLHYSNLNGLSVYALDEAKNATAAIEMLQKGEWVVPTFNGEYRFDKPPLHYYFFVLSYQLFGINEFAARFFPALFGFLTVYFTYRFARRNLGYRAGVLTLLVLASSLHWYIQFHMAVPDPFLIFFMSMGLMAFYEWSLSGFRSNMLMLVTYASFGLAVLSKGPVGVVLPGIALLVYGLAMQLLNGKRLLRIFHPMGLAVFFLIALPWYVLVATKTNGLWIEEFIFKHNLNRFSAPMEGHGGGFWLTWLFVFAGMLPFAFFMFQGVWHTLKFRTNRVTTFALICAATIIVFFMLSGTKLPNYTVPAYPFLAIIIGNYLGALTKGKKWKSLVAPGIVYGGVLVLLPFGVYYGLSADPALYVPKSLLWWFFVPVLVVFPMFRALVKRQTEYFLVWFGGGFMLVAFVFFWFAFPIIDRQNPVLQAKTSQLAATDLYYFKIYNPAFSFYLQQPLKDIQKVAVPQQMTGYLITRKRYLEELDEMEIHYQKVFEGKDLFESPTTVVLRLLPHEQIME</sequence>
<keyword evidence="5 8" id="KW-0812">Transmembrane</keyword>
<feature type="transmembrane region" description="Helical" evidence="8">
    <location>
        <begin position="111"/>
        <end position="131"/>
    </location>
</feature>
<evidence type="ECO:0000256" key="6">
    <source>
        <dbReference type="ARBA" id="ARBA00022989"/>
    </source>
</evidence>
<dbReference type="GO" id="GO:0006493">
    <property type="term" value="P:protein O-linked glycosylation"/>
    <property type="evidence" value="ECO:0007669"/>
    <property type="project" value="InterPro"/>
</dbReference>
<evidence type="ECO:0000256" key="5">
    <source>
        <dbReference type="ARBA" id="ARBA00022692"/>
    </source>
</evidence>
<organism evidence="10 11">
    <name type="scientific">Echinicola soli</name>
    <dbReference type="NCBI Taxonomy" id="2591634"/>
    <lineage>
        <taxon>Bacteria</taxon>
        <taxon>Pseudomonadati</taxon>
        <taxon>Bacteroidota</taxon>
        <taxon>Cytophagia</taxon>
        <taxon>Cytophagales</taxon>
        <taxon>Cyclobacteriaceae</taxon>
        <taxon>Echinicola</taxon>
    </lineage>
</organism>
<dbReference type="OrthoDB" id="9792789at2"/>
<accession>A0A514CFI2</accession>
<dbReference type="GO" id="GO:0005886">
    <property type="term" value="C:plasma membrane"/>
    <property type="evidence" value="ECO:0007669"/>
    <property type="project" value="UniProtKB-SubCell"/>
</dbReference>
<evidence type="ECO:0000256" key="8">
    <source>
        <dbReference type="SAM" id="Phobius"/>
    </source>
</evidence>
<dbReference type="GO" id="GO:0009103">
    <property type="term" value="P:lipopolysaccharide biosynthetic process"/>
    <property type="evidence" value="ECO:0007669"/>
    <property type="project" value="UniProtKB-ARBA"/>
</dbReference>
<dbReference type="EMBL" id="CP041253">
    <property type="protein sequence ID" value="QDH78583.1"/>
    <property type="molecule type" value="Genomic_DNA"/>
</dbReference>
<dbReference type="Proteomes" id="UP000316614">
    <property type="component" value="Chromosome"/>
</dbReference>
<dbReference type="GO" id="GO:0016763">
    <property type="term" value="F:pentosyltransferase activity"/>
    <property type="evidence" value="ECO:0007669"/>
    <property type="project" value="TreeGrafter"/>
</dbReference>
<dbReference type="RefSeq" id="WP_141613839.1">
    <property type="nucleotide sequence ID" value="NZ_CP041253.1"/>
</dbReference>
<feature type="transmembrane region" description="Helical" evidence="8">
    <location>
        <begin position="264"/>
        <end position="286"/>
    </location>
</feature>
<dbReference type="InterPro" id="IPR003342">
    <property type="entry name" value="ArnT-like_N"/>
</dbReference>
<dbReference type="KEGG" id="echi:FKX85_05870"/>
<name>A0A514CFI2_9BACT</name>
<dbReference type="AlphaFoldDB" id="A0A514CFI2"/>
<keyword evidence="3" id="KW-0328">Glycosyltransferase</keyword>
<feature type="transmembrane region" description="Helical" evidence="8">
    <location>
        <begin position="137"/>
        <end position="154"/>
    </location>
</feature>
<comment type="subcellular location">
    <subcellularLocation>
        <location evidence="1">Cell membrane</location>
        <topology evidence="1">Multi-pass membrane protein</topology>
    </subcellularLocation>
</comment>
<keyword evidence="6 8" id="KW-1133">Transmembrane helix</keyword>
<evidence type="ECO:0000256" key="4">
    <source>
        <dbReference type="ARBA" id="ARBA00022679"/>
    </source>
</evidence>
<dbReference type="Pfam" id="PF02366">
    <property type="entry name" value="PMT"/>
    <property type="match status" value="1"/>
</dbReference>
<keyword evidence="4 10" id="KW-0808">Transferase</keyword>
<keyword evidence="11" id="KW-1185">Reference proteome</keyword>
<feature type="domain" description="ArnT-like N-terminal" evidence="9">
    <location>
        <begin position="41"/>
        <end position="239"/>
    </location>
</feature>
<feature type="transmembrane region" description="Helical" evidence="8">
    <location>
        <begin position="211"/>
        <end position="229"/>
    </location>
</feature>
<dbReference type="PANTHER" id="PTHR33908">
    <property type="entry name" value="MANNOSYLTRANSFERASE YKCB-RELATED"/>
    <property type="match status" value="1"/>
</dbReference>
<feature type="transmembrane region" description="Helical" evidence="8">
    <location>
        <begin position="7"/>
        <end position="25"/>
    </location>
</feature>